<feature type="coiled-coil region" evidence="1">
    <location>
        <begin position="491"/>
        <end position="518"/>
    </location>
</feature>
<evidence type="ECO:0008006" key="4">
    <source>
        <dbReference type="Google" id="ProtNLM"/>
    </source>
</evidence>
<keyword evidence="1" id="KW-0175">Coiled coil</keyword>
<accession>A0A498RHI4</accession>
<evidence type="ECO:0000313" key="2">
    <source>
        <dbReference type="EMBL" id="VBB08598.1"/>
    </source>
</evidence>
<sequence>MADVEIRTFEAYDTKGKGKPWAAKVLDSGKLDFNIPSTYSGDMENGEAGVLYIKEAEPGRIYATGQKDYQTRESNIEYVNFNGQSFDTVEKDVIVEMKDRYYAVLPAERSTNRAQEAQENVEQQLERYKKFNEIVVIKEFGTYSTEKLGKPWVCELTQEGIQLNAAGNPEGKVVGRVVGQAGEFQQAFVVNPTPEQVFVVGQKDLQMDKHHLHFYRVENGQAVEMTRQEAEKSVGYERKFRPFEVEDKGKVVLNMPEGYEPDRYQMWIAKEVVENGKRTCKSGEQEGQFYGSYSGGREGKPGQFYINQPEEDAIYVVWKKDLAEKQTEMAARMKFMNGEMHEQPILQKAREKVVLKEVPAFDEERFGNPSVALLRQDGSFSFMNGQNAYGHPQRVGGYTGRDGLGEPGTLFVYEPKEDMVFAVVQENYQTLRTHVSYYQYQKGNFIETDRETAKELAAKQPEPEQSVKQPEKELEAIVEKLQNGQVPPEERAQMKERLQDLQVEMKKEQKEIDRSIAGSRGKGKSLVIAQLEAYDAKSFKTPYIMLQNEKDRMSFVQDKSIAEFKGSAAEGGQIILHDAKDGTVVAYGQARTDGTKTQSRYALVLDNKVQEISPAQYRAYKKDPASLIKPKEQEYASLSQAADSLAAKGITGPMLEKKLAVLELPEFKGKSVIEKAKAIQETVQMRERTKEPHSLAR</sequence>
<protein>
    <recommendedName>
        <fullName evidence="4">DUF3945 domain-containing protein</fullName>
    </recommendedName>
</protein>
<name>A0A498RHI4_9FIRM</name>
<organism evidence="2 3">
    <name type="scientific">Lucifera butyrica</name>
    <dbReference type="NCBI Taxonomy" id="1351585"/>
    <lineage>
        <taxon>Bacteria</taxon>
        <taxon>Bacillati</taxon>
        <taxon>Bacillota</taxon>
        <taxon>Negativicutes</taxon>
        <taxon>Veillonellales</taxon>
        <taxon>Veillonellaceae</taxon>
        <taxon>Lucifera</taxon>
    </lineage>
</organism>
<evidence type="ECO:0000313" key="3">
    <source>
        <dbReference type="Proteomes" id="UP000277811"/>
    </source>
</evidence>
<keyword evidence="3" id="KW-1185">Reference proteome</keyword>
<proteinExistence type="predicted"/>
<dbReference type="RefSeq" id="WP_122629474.1">
    <property type="nucleotide sequence ID" value="NZ_UPPP01000094.1"/>
</dbReference>
<feature type="coiled-coil region" evidence="1">
    <location>
        <begin position="107"/>
        <end position="134"/>
    </location>
</feature>
<gene>
    <name evidence="2" type="ORF">LUCI_3876</name>
</gene>
<dbReference type="EMBL" id="UPPP01000094">
    <property type="protein sequence ID" value="VBB08598.1"/>
    <property type="molecule type" value="Genomic_DNA"/>
</dbReference>
<dbReference type="Proteomes" id="UP000277811">
    <property type="component" value="Unassembled WGS sequence"/>
</dbReference>
<dbReference type="AlphaFoldDB" id="A0A498RHI4"/>
<dbReference type="OrthoDB" id="3034046at2"/>
<reference evidence="2 3" key="1">
    <citation type="submission" date="2018-06" db="EMBL/GenBank/DDBJ databases">
        <authorList>
            <person name="Strepis N."/>
        </authorList>
    </citation>
    <scope>NUCLEOTIDE SEQUENCE [LARGE SCALE GENOMIC DNA]</scope>
    <source>
        <strain evidence="2">LUCI</strain>
    </source>
</reference>
<evidence type="ECO:0000256" key="1">
    <source>
        <dbReference type="SAM" id="Coils"/>
    </source>
</evidence>